<comment type="caution">
    <text evidence="7">The sequence shown here is derived from an EMBL/GenBank/DDBJ whole genome shotgun (WGS) entry which is preliminary data.</text>
</comment>
<name>A0A3A8IJH5_9BACT</name>
<evidence type="ECO:0000313" key="7">
    <source>
        <dbReference type="EMBL" id="RKG83599.1"/>
    </source>
</evidence>
<dbReference type="PROSITE" id="PS00107">
    <property type="entry name" value="PROTEIN_KINASE_ATP"/>
    <property type="match status" value="1"/>
</dbReference>
<dbReference type="EMBL" id="RAVZ01000176">
    <property type="protein sequence ID" value="RKG83599.1"/>
    <property type="molecule type" value="Genomic_DNA"/>
</dbReference>
<dbReference type="CDD" id="cd14014">
    <property type="entry name" value="STKc_PknB_like"/>
    <property type="match status" value="1"/>
</dbReference>
<dbReference type="InterPro" id="IPR011009">
    <property type="entry name" value="Kinase-like_dom_sf"/>
</dbReference>
<dbReference type="AlphaFoldDB" id="A0A3A8IJH5"/>
<organism evidence="7 8">
    <name type="scientific">Corallococcus terminator</name>
    <dbReference type="NCBI Taxonomy" id="2316733"/>
    <lineage>
        <taxon>Bacteria</taxon>
        <taxon>Pseudomonadati</taxon>
        <taxon>Myxococcota</taxon>
        <taxon>Myxococcia</taxon>
        <taxon>Myxococcales</taxon>
        <taxon>Cystobacterineae</taxon>
        <taxon>Myxococcaceae</taxon>
        <taxon>Corallococcus</taxon>
    </lineage>
</organism>
<dbReference type="GO" id="GO:0004674">
    <property type="term" value="F:protein serine/threonine kinase activity"/>
    <property type="evidence" value="ECO:0007669"/>
    <property type="project" value="UniProtKB-KW"/>
</dbReference>
<dbReference type="PANTHER" id="PTHR43289">
    <property type="entry name" value="MITOGEN-ACTIVATED PROTEIN KINASE KINASE KINASE 20-RELATED"/>
    <property type="match status" value="1"/>
</dbReference>
<dbReference type="Gene3D" id="1.10.510.10">
    <property type="entry name" value="Transferase(Phosphotransferase) domain 1"/>
    <property type="match status" value="1"/>
</dbReference>
<dbReference type="SUPFAM" id="SSF56112">
    <property type="entry name" value="Protein kinase-like (PK-like)"/>
    <property type="match status" value="1"/>
</dbReference>
<protein>
    <submittedName>
        <fullName evidence="7">Serine/threonine protein kinase</fullName>
    </submittedName>
</protein>
<feature type="domain" description="Protein kinase" evidence="6">
    <location>
        <begin position="19"/>
        <end position="290"/>
    </location>
</feature>
<evidence type="ECO:0000313" key="8">
    <source>
        <dbReference type="Proteomes" id="UP000268094"/>
    </source>
</evidence>
<evidence type="ECO:0000259" key="6">
    <source>
        <dbReference type="PROSITE" id="PS50011"/>
    </source>
</evidence>
<dbReference type="OrthoDB" id="9779541at2"/>
<evidence type="ECO:0000256" key="2">
    <source>
        <dbReference type="ARBA" id="ARBA00022741"/>
    </source>
</evidence>
<dbReference type="Gene3D" id="3.30.200.20">
    <property type="entry name" value="Phosphorylase Kinase, domain 1"/>
    <property type="match status" value="1"/>
</dbReference>
<dbReference type="InterPro" id="IPR008266">
    <property type="entry name" value="Tyr_kinase_AS"/>
</dbReference>
<keyword evidence="2 5" id="KW-0547">Nucleotide-binding</keyword>
<keyword evidence="8" id="KW-1185">Reference proteome</keyword>
<keyword evidence="4 5" id="KW-0067">ATP-binding</keyword>
<dbReference type="PANTHER" id="PTHR43289:SF6">
    <property type="entry name" value="SERINE_THREONINE-PROTEIN KINASE NEKL-3"/>
    <property type="match status" value="1"/>
</dbReference>
<accession>A0A3A8IJH5</accession>
<dbReference type="PROSITE" id="PS50011">
    <property type="entry name" value="PROTEIN_KINASE_DOM"/>
    <property type="match status" value="1"/>
</dbReference>
<evidence type="ECO:0000256" key="4">
    <source>
        <dbReference type="ARBA" id="ARBA00022840"/>
    </source>
</evidence>
<evidence type="ECO:0000256" key="1">
    <source>
        <dbReference type="ARBA" id="ARBA00022679"/>
    </source>
</evidence>
<dbReference type="PROSITE" id="PS00109">
    <property type="entry name" value="PROTEIN_KINASE_TYR"/>
    <property type="match status" value="1"/>
</dbReference>
<proteinExistence type="predicted"/>
<dbReference type="GO" id="GO:0005524">
    <property type="term" value="F:ATP binding"/>
    <property type="evidence" value="ECO:0007669"/>
    <property type="project" value="UniProtKB-UniRule"/>
</dbReference>
<dbReference type="Pfam" id="PF00069">
    <property type="entry name" value="Pkinase"/>
    <property type="match status" value="1"/>
</dbReference>
<keyword evidence="3 7" id="KW-0418">Kinase</keyword>
<evidence type="ECO:0000256" key="5">
    <source>
        <dbReference type="PROSITE-ProRule" id="PRU10141"/>
    </source>
</evidence>
<gene>
    <name evidence="7" type="ORF">D7V88_23780</name>
</gene>
<dbReference type="InterPro" id="IPR017441">
    <property type="entry name" value="Protein_kinase_ATP_BS"/>
</dbReference>
<keyword evidence="7" id="KW-0723">Serine/threonine-protein kinase</keyword>
<keyword evidence="1" id="KW-0808">Transferase</keyword>
<reference evidence="8" key="1">
    <citation type="submission" date="2018-09" db="EMBL/GenBank/DDBJ databases">
        <authorList>
            <person name="Livingstone P.G."/>
            <person name="Whitworth D.E."/>
        </authorList>
    </citation>
    <scope>NUCLEOTIDE SEQUENCE [LARGE SCALE GENOMIC DNA]</scope>
    <source>
        <strain evidence="8">CA054A</strain>
    </source>
</reference>
<dbReference type="InterPro" id="IPR000719">
    <property type="entry name" value="Prot_kinase_dom"/>
</dbReference>
<dbReference type="Proteomes" id="UP000268094">
    <property type="component" value="Unassembled WGS sequence"/>
</dbReference>
<sequence>MTTQEEGSPEKWPRDCGRFQLLSRLGRGGNAEVFRARMLQGMLAGEEVALKRVRPERARDPEAREQLLHEAELARCLNHPHIVGFREYGDQADGPYLALELVEGTDLGRVLAQCRRRRIELPIDISVMMVRHVLEALAHAHSATNSKGRPLAVVHCDVSPHNVLLSRGGEVKLADFGVARSRAGATVDWRRMGKLHYRSPELLAGEVSVAVDLWAAAVLLYELLSLESPFEGNTEEEVEASIRGVRVTPVRMLAPEVSDPLALVLDRALAPHPAQRFSSAEQFARALAALSDDRVATPLAVAAVVRGLMGAEPVSG</sequence>
<feature type="binding site" evidence="5">
    <location>
        <position position="51"/>
    </location>
    <ligand>
        <name>ATP</name>
        <dbReference type="ChEBI" id="CHEBI:30616"/>
    </ligand>
</feature>
<dbReference type="RefSeq" id="WP_120542939.1">
    <property type="nucleotide sequence ID" value="NZ_RAVZ01000176.1"/>
</dbReference>
<evidence type="ECO:0000256" key="3">
    <source>
        <dbReference type="ARBA" id="ARBA00022777"/>
    </source>
</evidence>